<evidence type="ECO:0000313" key="3">
    <source>
        <dbReference type="Proteomes" id="UP000821853"/>
    </source>
</evidence>
<dbReference type="VEuPathDB" id="VectorBase:HLOH_062866"/>
<protein>
    <recommendedName>
        <fullName evidence="1">ZSWIM3 N-terminal domain-containing protein</fullName>
    </recommendedName>
</protein>
<feature type="domain" description="ZSWIM3 N-terminal" evidence="1">
    <location>
        <begin position="7"/>
        <end position="95"/>
    </location>
</feature>
<accession>A0A9J6GH05</accession>
<evidence type="ECO:0000259" key="1">
    <source>
        <dbReference type="Pfam" id="PF21599"/>
    </source>
</evidence>
<name>A0A9J6GH05_HAELO</name>
<dbReference type="EMBL" id="JABSTR010000007">
    <property type="protein sequence ID" value="KAH9374634.1"/>
    <property type="molecule type" value="Genomic_DNA"/>
</dbReference>
<dbReference type="InterPro" id="IPR048325">
    <property type="entry name" value="ZSWIM3_N"/>
</dbReference>
<organism evidence="2 3">
    <name type="scientific">Haemaphysalis longicornis</name>
    <name type="common">Bush tick</name>
    <dbReference type="NCBI Taxonomy" id="44386"/>
    <lineage>
        <taxon>Eukaryota</taxon>
        <taxon>Metazoa</taxon>
        <taxon>Ecdysozoa</taxon>
        <taxon>Arthropoda</taxon>
        <taxon>Chelicerata</taxon>
        <taxon>Arachnida</taxon>
        <taxon>Acari</taxon>
        <taxon>Parasitiformes</taxon>
        <taxon>Ixodida</taxon>
        <taxon>Ixodoidea</taxon>
        <taxon>Ixodidae</taxon>
        <taxon>Haemaphysalinae</taxon>
        <taxon>Haemaphysalis</taxon>
    </lineage>
</organism>
<reference evidence="2 3" key="1">
    <citation type="journal article" date="2020" name="Cell">
        <title>Large-Scale Comparative Analyses of Tick Genomes Elucidate Their Genetic Diversity and Vector Capacities.</title>
        <authorList>
            <consortium name="Tick Genome and Microbiome Consortium (TIGMIC)"/>
            <person name="Jia N."/>
            <person name="Wang J."/>
            <person name="Shi W."/>
            <person name="Du L."/>
            <person name="Sun Y."/>
            <person name="Zhan W."/>
            <person name="Jiang J.F."/>
            <person name="Wang Q."/>
            <person name="Zhang B."/>
            <person name="Ji P."/>
            <person name="Bell-Sakyi L."/>
            <person name="Cui X.M."/>
            <person name="Yuan T.T."/>
            <person name="Jiang B.G."/>
            <person name="Yang W.F."/>
            <person name="Lam T.T."/>
            <person name="Chang Q.C."/>
            <person name="Ding S.J."/>
            <person name="Wang X.J."/>
            <person name="Zhu J.G."/>
            <person name="Ruan X.D."/>
            <person name="Zhao L."/>
            <person name="Wei J.T."/>
            <person name="Ye R.Z."/>
            <person name="Que T.C."/>
            <person name="Du C.H."/>
            <person name="Zhou Y.H."/>
            <person name="Cheng J.X."/>
            <person name="Dai P.F."/>
            <person name="Guo W.B."/>
            <person name="Han X.H."/>
            <person name="Huang E.J."/>
            <person name="Li L.F."/>
            <person name="Wei W."/>
            <person name="Gao Y.C."/>
            <person name="Liu J.Z."/>
            <person name="Shao H.Z."/>
            <person name="Wang X."/>
            <person name="Wang C.C."/>
            <person name="Yang T.C."/>
            <person name="Huo Q.B."/>
            <person name="Li W."/>
            <person name="Chen H.Y."/>
            <person name="Chen S.E."/>
            <person name="Zhou L.G."/>
            <person name="Ni X.B."/>
            <person name="Tian J.H."/>
            <person name="Sheng Y."/>
            <person name="Liu T."/>
            <person name="Pan Y.S."/>
            <person name="Xia L.Y."/>
            <person name="Li J."/>
            <person name="Zhao F."/>
            <person name="Cao W.C."/>
        </authorList>
    </citation>
    <scope>NUCLEOTIDE SEQUENCE [LARGE SCALE GENOMIC DNA]</scope>
    <source>
        <strain evidence="2">HaeL-2018</strain>
    </source>
</reference>
<proteinExistence type="predicted"/>
<comment type="caution">
    <text evidence="2">The sequence shown here is derived from an EMBL/GenBank/DDBJ whole genome shotgun (WGS) entry which is preliminary data.</text>
</comment>
<evidence type="ECO:0000313" key="2">
    <source>
        <dbReference type="EMBL" id="KAH9374634.1"/>
    </source>
</evidence>
<dbReference type="Proteomes" id="UP000821853">
    <property type="component" value="Chromosome 5"/>
</dbReference>
<keyword evidence="3" id="KW-1185">Reference proteome</keyword>
<sequence>MEVFQRAKFDSFAEFDQKFRDFQVTTNTRFLTKASRTADVVNCRRSGGLARLDANLKFGNVTYACKHGGTARKTETGIRPHQRYAHRACRALVNLPRCPDAAREILV</sequence>
<dbReference type="Pfam" id="PF21599">
    <property type="entry name" value="ZSWIM3_N"/>
    <property type="match status" value="1"/>
</dbReference>
<gene>
    <name evidence="2" type="ORF">HPB48_000172</name>
</gene>
<dbReference type="AlphaFoldDB" id="A0A9J6GH05"/>